<name>A0A409Y0I9_9AGAR</name>
<dbReference type="Pfam" id="PF00400">
    <property type="entry name" value="WD40"/>
    <property type="match status" value="6"/>
</dbReference>
<dbReference type="InterPro" id="IPR015943">
    <property type="entry name" value="WD40/YVTN_repeat-like_dom_sf"/>
</dbReference>
<comment type="caution">
    <text evidence="5">The sequence shown here is derived from an EMBL/GenBank/DDBJ whole genome shotgun (WGS) entry which is preliminary data.</text>
</comment>
<dbReference type="InParanoid" id="A0A409Y0I9"/>
<evidence type="ECO:0000256" key="3">
    <source>
        <dbReference type="PROSITE-ProRule" id="PRU00221"/>
    </source>
</evidence>
<evidence type="ECO:0000256" key="4">
    <source>
        <dbReference type="SAM" id="MobiDB-lite"/>
    </source>
</evidence>
<feature type="repeat" description="WD" evidence="3">
    <location>
        <begin position="1052"/>
        <end position="1077"/>
    </location>
</feature>
<keyword evidence="1 3" id="KW-0853">WD repeat</keyword>
<dbReference type="OrthoDB" id="2639794at2759"/>
<keyword evidence="2" id="KW-0677">Repeat</keyword>
<feature type="repeat" description="WD" evidence="3">
    <location>
        <begin position="776"/>
        <end position="801"/>
    </location>
</feature>
<reference evidence="5 6" key="1">
    <citation type="journal article" date="2018" name="Evol. Lett.">
        <title>Horizontal gene cluster transfer increased hallucinogenic mushroom diversity.</title>
        <authorList>
            <person name="Reynolds H.T."/>
            <person name="Vijayakumar V."/>
            <person name="Gluck-Thaler E."/>
            <person name="Korotkin H.B."/>
            <person name="Matheny P.B."/>
            <person name="Slot J.C."/>
        </authorList>
    </citation>
    <scope>NUCLEOTIDE SEQUENCE [LARGE SCALE GENOMIC DNA]</scope>
    <source>
        <strain evidence="5 6">SRW20</strain>
    </source>
</reference>
<evidence type="ECO:0000313" key="5">
    <source>
        <dbReference type="EMBL" id="PPQ96505.1"/>
    </source>
</evidence>
<feature type="compositionally biased region" description="Basic residues" evidence="4">
    <location>
        <begin position="1305"/>
        <end position="1317"/>
    </location>
</feature>
<feature type="region of interest" description="Disordered" evidence="4">
    <location>
        <begin position="1987"/>
        <end position="2052"/>
    </location>
</feature>
<organism evidence="5 6">
    <name type="scientific">Gymnopilus dilepis</name>
    <dbReference type="NCBI Taxonomy" id="231916"/>
    <lineage>
        <taxon>Eukaryota</taxon>
        <taxon>Fungi</taxon>
        <taxon>Dikarya</taxon>
        <taxon>Basidiomycota</taxon>
        <taxon>Agaricomycotina</taxon>
        <taxon>Agaricomycetes</taxon>
        <taxon>Agaricomycetidae</taxon>
        <taxon>Agaricales</taxon>
        <taxon>Agaricineae</taxon>
        <taxon>Hymenogastraceae</taxon>
        <taxon>Gymnopilus</taxon>
    </lineage>
</organism>
<evidence type="ECO:0000256" key="1">
    <source>
        <dbReference type="ARBA" id="ARBA00022574"/>
    </source>
</evidence>
<dbReference type="PRINTS" id="PR00320">
    <property type="entry name" value="GPROTEINBRPT"/>
</dbReference>
<dbReference type="SUPFAM" id="SSF82171">
    <property type="entry name" value="DPP6 N-terminal domain-like"/>
    <property type="match status" value="1"/>
</dbReference>
<dbReference type="PANTHER" id="PTHR22847">
    <property type="entry name" value="WD40 REPEAT PROTEIN"/>
    <property type="match status" value="1"/>
</dbReference>
<dbReference type="InterPro" id="IPR036322">
    <property type="entry name" value="WD40_repeat_dom_sf"/>
</dbReference>
<sequence length="2052" mass="228289">MGRTAVTGGYDSTIRVWEVITGICQQVLVGHSRKVVVDVCLDEVKICSSSYDCTVRLWDRQFGDCLYVLSSHSFYASAYSLVDIAPSNLITTMFVSGGACVWDPVSGNLIRQIDNLDSYYLGLNRAKEKTLVAREMQNGETDWFKRTLMSVPSPQTSAWEKCRHISIPLPSELDITDSIFLNIACSATHVVLGSENRVYVYSLPALDLVHVLEPGELSYHEPLKVQGEILVISWKETLGIIASTGKRVSISGTEVVEIEENGRAFRQEWPKDLLLVVPMRQYGHTEAQAQTHMLQTYALHGADIESNRQEPSTLLPSTTIYPTHHARSLASRGRTAVTGGYDTTVRAWDLITGECRLVLVGHRTLVTDVDLDNTRIYSSSYDNTVRIWDRSCGDCLHVLNTTSRPSLGLCFLDITPPYLTTTINRFSGNCEIRIWDPISGVVIHQFRNQTDCRPGPIQGRDRTLVTAKVGEDANMISYKVLGVETGQILAEFPILHTERVSLPFCAQDQFLTALVKQGEEYILSVWDFRIDNILDEDLQWTNVKAYSAPTYNILEGELERRSNVDRWLIGFASTLIMMSYPSLPSTWKDPPQLSIPLPTELDGEICHLECTSTRAFVGCSTRVYIYSLPVPQLDHVLECHGVLADYRPLRIYDERYLLVIHTDAATQSPKEGFSLDIWEIPDGKHLGTVRDLSVPVTGLATEAGELVEGLPKPLLIVSSSEGDADAHTGVLRTYDLHHSDIENADEAFEIKRGRPAMLPWTSISPVHIIFCLATRGRTILTGGQDATIRTWDIITGERQLVLMGHTEAVTDVCLDQSRIYSSSRDFATIAHRLLPCFFHSMFMLTPSPPTTWKDPRSLYVHLAFDIDPTRLDLKLHLQCSGDHVVISYKNHLYIYSLPSFDLVRILELGEHQRYCSHQVFGETLVVEYKDAIQNPFESPYLNFWDLSTRKSIGTVFGASAIGGNRCVSCPKSELIQVEENGVLVSQQWPKNRLLLVLSTNDADSEALHVYVLHNEHAGRTNEHTAGSHDPPPLVPATTISPIHRVACLASTGRTALTGGYDGTLRVWDIMSGQCRMVLIGHTKPVIDVAVDESRIYSSSYDVTVRIWDRYHGDSLHVLRLETPAHTTISISPSQLMTIPNILGVFNVNSPICVWDPATGELIYRIEEYSDWALGPMRGEERTLLTLDVDILSYTDTFKIWDLKSGQLLTNLSIGSQQILGTSYIRFSSQDRFLAAVVKRDGQYLLKVWDFGVDGAPREDNDMSGNDVESSVVMEETSGGLADHGRLSSSGSSTDDERGGPESTGKRKRGKGKKVNRRVLRNRHRELKVLATPAVLLSQSPMSTSLSISPWETIRRFSFSLPFAFDADTNHHARLHLACSATRVVLGYKNQVYLYSLPAFDLIDTLEPDEFSTLNSIHILGTIPVVTCDLQSPGHSGEGSCMYIWDLSSGEIIGTIEGCGLSLYVRKSLCHPWAEAATAKQNDKWDRPGTSKHPLFIVSSKVDERFEAKGLGEDYILKTYVLHDTHTEGTDAAVEGRQSPPRILPAMTIRPIHAASCLDSMGRTALTGGRDATYCGQPVALFLYVMTMSSLRSGWANPRQFSIPLPFEPDSEQSTVHLECSQNNMVLGHKGRVYVYSLPAFELLHTMEPGDFSLPTFFKPFRIIGEILVVAYEEGVDSEGLEKYLYTIRHIPSLKVLGSINVDFPSGMHICGFDVGIDGAGAVKDGNPVSKQRPTERLLTFFADGVLQTYALPLEEPHNAENLEEETTLWKPLAACQTPSVICHASMGKTAITGGWDATVRVWDMITAECQLVLIGHTSTVADLYLDTNRIYSTSIDRTARVWDRHSGDCLHVLELPVLPDITWNAVFVSTYLITTTYANGGHSGPLCAWDMTSGSPVLQIDNQMNHCIGSAGHYGPVCVIEDVDKDSGLLGAEIWDIRRGQCLASFPTGRKDSMYLPSWFQDGLSIFVNKKDTQHILTVWDFGANDPPEEDEIVTAHEGPDRTHDTKVTEVSEVRNDLDVLSQTRNPGSSSNGEEPKKGKRKNLIRRLLRRS</sequence>
<dbReference type="InterPro" id="IPR020472">
    <property type="entry name" value="WD40_PAC1"/>
</dbReference>
<proteinExistence type="predicted"/>
<keyword evidence="6" id="KW-1185">Reference proteome</keyword>
<dbReference type="SUPFAM" id="SSF50978">
    <property type="entry name" value="WD40 repeat-like"/>
    <property type="match status" value="2"/>
</dbReference>
<gene>
    <name evidence="5" type="ORF">CVT26_010440</name>
</gene>
<dbReference type="PROSITE" id="PS50082">
    <property type="entry name" value="WD_REPEATS_2"/>
    <property type="match status" value="7"/>
</dbReference>
<dbReference type="Gene3D" id="2.130.10.10">
    <property type="entry name" value="YVTN repeat-like/Quinoprotein amine dehydrogenase"/>
    <property type="match status" value="5"/>
</dbReference>
<feature type="compositionally biased region" description="Polar residues" evidence="4">
    <location>
        <begin position="2021"/>
        <end position="2033"/>
    </location>
</feature>
<feature type="region of interest" description="Disordered" evidence="4">
    <location>
        <begin position="1258"/>
        <end position="1317"/>
    </location>
</feature>
<feature type="repeat" description="WD" evidence="3">
    <location>
        <begin position="1078"/>
        <end position="1117"/>
    </location>
</feature>
<dbReference type="InterPro" id="IPR019775">
    <property type="entry name" value="WD40_repeat_CS"/>
</dbReference>
<dbReference type="PANTHER" id="PTHR22847:SF637">
    <property type="entry name" value="WD REPEAT DOMAIN 5B"/>
    <property type="match status" value="1"/>
</dbReference>
<dbReference type="InterPro" id="IPR001680">
    <property type="entry name" value="WD40_rpt"/>
</dbReference>
<dbReference type="PROSITE" id="PS00678">
    <property type="entry name" value="WD_REPEATS_1"/>
    <property type="match status" value="1"/>
</dbReference>
<protein>
    <submittedName>
        <fullName evidence="5">Uncharacterized protein</fullName>
    </submittedName>
</protein>
<dbReference type="InterPro" id="IPR011047">
    <property type="entry name" value="Quinoprotein_ADH-like_sf"/>
</dbReference>
<dbReference type="EMBL" id="NHYE01001363">
    <property type="protein sequence ID" value="PPQ96505.1"/>
    <property type="molecule type" value="Genomic_DNA"/>
</dbReference>
<evidence type="ECO:0000313" key="6">
    <source>
        <dbReference type="Proteomes" id="UP000284706"/>
    </source>
</evidence>
<dbReference type="SUPFAM" id="SSF50998">
    <property type="entry name" value="Quinoprotein alcohol dehydrogenase-like"/>
    <property type="match status" value="2"/>
</dbReference>
<feature type="repeat" description="WD" evidence="3">
    <location>
        <begin position="1"/>
        <end position="19"/>
    </location>
</feature>
<accession>A0A409Y0I9</accession>
<dbReference type="GO" id="GO:1990234">
    <property type="term" value="C:transferase complex"/>
    <property type="evidence" value="ECO:0007669"/>
    <property type="project" value="UniProtKB-ARBA"/>
</dbReference>
<feature type="repeat" description="WD" evidence="3">
    <location>
        <begin position="1791"/>
        <end position="1812"/>
    </location>
</feature>
<dbReference type="SMART" id="SM00320">
    <property type="entry name" value="WD40"/>
    <property type="match status" value="10"/>
</dbReference>
<dbReference type="PROSITE" id="PS50294">
    <property type="entry name" value="WD_REPEATS_REGION"/>
    <property type="match status" value="2"/>
</dbReference>
<evidence type="ECO:0000256" key="2">
    <source>
        <dbReference type="ARBA" id="ARBA00022737"/>
    </source>
</evidence>
<feature type="repeat" description="WD" evidence="3">
    <location>
        <begin position="1813"/>
        <end position="1852"/>
    </location>
</feature>
<feature type="compositionally biased region" description="Basic residues" evidence="4">
    <location>
        <begin position="2038"/>
        <end position="2052"/>
    </location>
</feature>
<dbReference type="STRING" id="231916.A0A409Y0I9"/>
<feature type="repeat" description="WD" evidence="3">
    <location>
        <begin position="359"/>
        <end position="398"/>
    </location>
</feature>
<feature type="compositionally biased region" description="Basic and acidic residues" evidence="4">
    <location>
        <begin position="1994"/>
        <end position="2018"/>
    </location>
</feature>
<dbReference type="Proteomes" id="UP000284706">
    <property type="component" value="Unassembled WGS sequence"/>
</dbReference>